<reference evidence="1 2" key="1">
    <citation type="journal article" date="2014" name="PLoS Genet.">
        <title>Comparative Genomic Analysis of N2-Fixing and Non-N2-Fixing Paenibacillus spp.: Organization, Evolution and Expression of the Nitrogen Fixation Genes.</title>
        <authorList>
            <person name="Xie J.B."/>
            <person name="Du Z."/>
            <person name="Bai L."/>
            <person name="Tian C."/>
            <person name="Zhang Y."/>
            <person name="Xie J.Y."/>
            <person name="Wang T."/>
            <person name="Liu X."/>
            <person name="Chen X."/>
            <person name="Cheng Q."/>
            <person name="Chen S."/>
            <person name="Li J."/>
        </authorList>
    </citation>
    <scope>NUCLEOTIDE SEQUENCE [LARGE SCALE GENOMIC DNA]</scope>
    <source>
        <strain evidence="1 2">T27</strain>
    </source>
</reference>
<name>X5A5M9_9BACL</name>
<dbReference type="STRING" id="1268072.PSAB_23480"/>
<accession>X5A5M9</accession>
<organism evidence="1 2">
    <name type="scientific">Paenibacillus sabinae T27</name>
    <dbReference type="NCBI Taxonomy" id="1268072"/>
    <lineage>
        <taxon>Bacteria</taxon>
        <taxon>Bacillati</taxon>
        <taxon>Bacillota</taxon>
        <taxon>Bacilli</taxon>
        <taxon>Bacillales</taxon>
        <taxon>Paenibacillaceae</taxon>
        <taxon>Paenibacillus</taxon>
    </lineage>
</organism>
<gene>
    <name evidence="1" type="ORF">PSAB_23480</name>
</gene>
<dbReference type="Proteomes" id="UP000019772">
    <property type="component" value="Chromosome"/>
</dbReference>
<proteinExistence type="predicted"/>
<evidence type="ECO:0000313" key="2">
    <source>
        <dbReference type="Proteomes" id="UP000019772"/>
    </source>
</evidence>
<sequence>MRPALSLTRGGFVLIIASKIAWRELRRVHPAGSGGHPRKRPDVVNFDQIITAAKRSGEDEFIVRLTEQYDTKLKKKGFMLNSITSMLVHTKT</sequence>
<protein>
    <submittedName>
        <fullName evidence="1">Uncharacterized protein</fullName>
    </submittedName>
</protein>
<dbReference type="EMBL" id="CP004078">
    <property type="protein sequence ID" value="AHV99583.1"/>
    <property type="molecule type" value="Genomic_DNA"/>
</dbReference>
<dbReference type="AlphaFoldDB" id="X5A5M9"/>
<dbReference type="KEGG" id="psab:PSAB_23480"/>
<keyword evidence="2" id="KW-1185">Reference proteome</keyword>
<dbReference type="HOGENOM" id="CLU_2410516_0_0_9"/>
<evidence type="ECO:0000313" key="1">
    <source>
        <dbReference type="EMBL" id="AHV99583.1"/>
    </source>
</evidence>